<feature type="compositionally biased region" description="Polar residues" evidence="1">
    <location>
        <begin position="75"/>
        <end position="88"/>
    </location>
</feature>
<evidence type="ECO:0000313" key="3">
    <source>
        <dbReference type="Proteomes" id="UP000271974"/>
    </source>
</evidence>
<gene>
    <name evidence="2" type="ORF">EGW08_005603</name>
</gene>
<organism evidence="2 3">
    <name type="scientific">Elysia chlorotica</name>
    <name type="common">Eastern emerald elysia</name>
    <name type="synonym">Sea slug</name>
    <dbReference type="NCBI Taxonomy" id="188477"/>
    <lineage>
        <taxon>Eukaryota</taxon>
        <taxon>Metazoa</taxon>
        <taxon>Spiralia</taxon>
        <taxon>Lophotrochozoa</taxon>
        <taxon>Mollusca</taxon>
        <taxon>Gastropoda</taxon>
        <taxon>Heterobranchia</taxon>
        <taxon>Euthyneura</taxon>
        <taxon>Panpulmonata</taxon>
        <taxon>Sacoglossa</taxon>
        <taxon>Placobranchoidea</taxon>
        <taxon>Plakobranchidae</taxon>
        <taxon>Elysia</taxon>
    </lineage>
</organism>
<comment type="caution">
    <text evidence="2">The sequence shown here is derived from an EMBL/GenBank/DDBJ whole genome shotgun (WGS) entry which is preliminary data.</text>
</comment>
<protein>
    <submittedName>
        <fullName evidence="2">Uncharacterized protein</fullName>
    </submittedName>
</protein>
<dbReference type="EMBL" id="RQTK01000132">
    <property type="protein sequence ID" value="RUS86654.1"/>
    <property type="molecule type" value="Genomic_DNA"/>
</dbReference>
<dbReference type="AlphaFoldDB" id="A0A433TYJ4"/>
<sequence length="158" mass="17037">MPLTAPWLATCPQGNSTTLQACPADLTPTTTALPCLLHTWGRWICRHRTSPTPQATTSALSRTTQCTAPRPESTDPCTGTSQTSPGKSRTTTMFITIVYLLAPSKMLRATTLSTQTGSQKGPPCDDQNPSSLSKLHCMIDGHHLDTYNGSVKKFFTAQ</sequence>
<reference evidence="2 3" key="1">
    <citation type="submission" date="2019-01" db="EMBL/GenBank/DDBJ databases">
        <title>A draft genome assembly of the solar-powered sea slug Elysia chlorotica.</title>
        <authorList>
            <person name="Cai H."/>
            <person name="Li Q."/>
            <person name="Fang X."/>
            <person name="Li J."/>
            <person name="Curtis N.E."/>
            <person name="Altenburger A."/>
            <person name="Shibata T."/>
            <person name="Feng M."/>
            <person name="Maeda T."/>
            <person name="Schwartz J.A."/>
            <person name="Shigenobu S."/>
            <person name="Lundholm N."/>
            <person name="Nishiyama T."/>
            <person name="Yang H."/>
            <person name="Hasebe M."/>
            <person name="Li S."/>
            <person name="Pierce S.K."/>
            <person name="Wang J."/>
        </authorList>
    </citation>
    <scope>NUCLEOTIDE SEQUENCE [LARGE SCALE GENOMIC DNA]</scope>
    <source>
        <strain evidence="2">EC2010</strain>
        <tissue evidence="2">Whole organism of an adult</tissue>
    </source>
</reference>
<feature type="region of interest" description="Disordered" evidence="1">
    <location>
        <begin position="50"/>
        <end position="88"/>
    </location>
</feature>
<feature type="compositionally biased region" description="Polar residues" evidence="1">
    <location>
        <begin position="50"/>
        <end position="67"/>
    </location>
</feature>
<accession>A0A433TYJ4</accession>
<evidence type="ECO:0000313" key="2">
    <source>
        <dbReference type="EMBL" id="RUS86654.1"/>
    </source>
</evidence>
<proteinExistence type="predicted"/>
<keyword evidence="3" id="KW-1185">Reference proteome</keyword>
<name>A0A433TYJ4_ELYCH</name>
<evidence type="ECO:0000256" key="1">
    <source>
        <dbReference type="SAM" id="MobiDB-lite"/>
    </source>
</evidence>
<dbReference type="Proteomes" id="UP000271974">
    <property type="component" value="Unassembled WGS sequence"/>
</dbReference>